<organism evidence="1">
    <name type="scientific">Tanacetum cinerariifolium</name>
    <name type="common">Dalmatian daisy</name>
    <name type="synonym">Chrysanthemum cinerariifolium</name>
    <dbReference type="NCBI Taxonomy" id="118510"/>
    <lineage>
        <taxon>Eukaryota</taxon>
        <taxon>Viridiplantae</taxon>
        <taxon>Streptophyta</taxon>
        <taxon>Embryophyta</taxon>
        <taxon>Tracheophyta</taxon>
        <taxon>Spermatophyta</taxon>
        <taxon>Magnoliopsida</taxon>
        <taxon>eudicotyledons</taxon>
        <taxon>Gunneridae</taxon>
        <taxon>Pentapetalae</taxon>
        <taxon>asterids</taxon>
        <taxon>campanulids</taxon>
        <taxon>Asterales</taxon>
        <taxon>Asteraceae</taxon>
        <taxon>Asteroideae</taxon>
        <taxon>Anthemideae</taxon>
        <taxon>Anthemidinae</taxon>
        <taxon>Tanacetum</taxon>
    </lineage>
</organism>
<dbReference type="EMBL" id="BKCJ011847931">
    <property type="protein sequence ID" value="GFD58038.1"/>
    <property type="molecule type" value="Genomic_DNA"/>
</dbReference>
<proteinExistence type="predicted"/>
<sequence length="13" mass="1402">MRATAAEGTRQLP</sequence>
<feature type="non-terminal residue" evidence="1">
    <location>
        <position position="13"/>
    </location>
</feature>
<name>A0A699XJ42_TANCI</name>
<evidence type="ECO:0000313" key="1">
    <source>
        <dbReference type="EMBL" id="GFD58038.1"/>
    </source>
</evidence>
<gene>
    <name evidence="1" type="ORF">Tci_930007</name>
</gene>
<protein>
    <submittedName>
        <fullName evidence="1">Uncharacterized protein</fullName>
    </submittedName>
</protein>
<accession>A0A699XJ42</accession>
<reference evidence="1" key="1">
    <citation type="journal article" date="2019" name="Sci. Rep.">
        <title>Draft genome of Tanacetum cinerariifolium, the natural source of mosquito coil.</title>
        <authorList>
            <person name="Yamashiro T."/>
            <person name="Shiraishi A."/>
            <person name="Satake H."/>
            <person name="Nakayama K."/>
        </authorList>
    </citation>
    <scope>NUCLEOTIDE SEQUENCE</scope>
</reference>
<comment type="caution">
    <text evidence="1">The sequence shown here is derived from an EMBL/GenBank/DDBJ whole genome shotgun (WGS) entry which is preliminary data.</text>
</comment>